<keyword evidence="1" id="KW-0732">Signal</keyword>
<accession>A0A2P2E4I7</accession>
<evidence type="ECO:0000313" key="2">
    <source>
        <dbReference type="EMBL" id="GBF51789.1"/>
    </source>
</evidence>
<dbReference type="InterPro" id="IPR011486">
    <property type="entry name" value="BBP2"/>
</dbReference>
<organism evidence="2 3">
    <name type="scientific">Leptospira ryugenii</name>
    <dbReference type="NCBI Taxonomy" id="1917863"/>
    <lineage>
        <taxon>Bacteria</taxon>
        <taxon>Pseudomonadati</taxon>
        <taxon>Spirochaetota</taxon>
        <taxon>Spirochaetia</taxon>
        <taxon>Leptospirales</taxon>
        <taxon>Leptospiraceae</taxon>
        <taxon>Leptospira</taxon>
    </lineage>
</organism>
<evidence type="ECO:0000313" key="3">
    <source>
        <dbReference type="Proteomes" id="UP000245133"/>
    </source>
</evidence>
<gene>
    <name evidence="2" type="ORF">LPTSP4_33270</name>
</gene>
<dbReference type="Pfam" id="PF07642">
    <property type="entry name" value="BBP2"/>
    <property type="match status" value="1"/>
</dbReference>
<dbReference type="Proteomes" id="UP000245133">
    <property type="component" value="Unassembled WGS sequence"/>
</dbReference>
<protein>
    <submittedName>
        <fullName evidence="2">Outer membrane protein</fullName>
    </submittedName>
</protein>
<name>A0A2P2E4I7_9LEPT</name>
<sequence length="515" mass="57416">MRNKYTLLVASAAILISQGSLFAQTATPAAKPTKDKAWYDLVNFSGYVDVYYNYTSNNRQGGTQDTAGTFHTYNKQFAVNAVKLSMEKLADKESPWGFRLDMQNGQNLMYQERPYQTTNSLHNMQLLQQAYVSFYFPVLKGLTVDAGKMATHIGLELLDSKDNIAYTIGYVFFNTIPFIHTGARANLQISDKLTTSLYLYNSAQGTGYTANGNQFGYNGLTAYGDTSAGLSPSLASTQQHAYVDGPNPTRSIGTQVRYEATDKFTVVYNTLFANDNIKGRDNNALYYINNRIGNGGFAQQSNFRQDHWMIQNLILIFKPTDRLTTIFDFTHGERVGQTNTAAFGWEEPGISRGSFKTATGLSDAQVAPLPAALVEAGFTDSTSFTRPNTIKRIYQTYQLQAKYQFTEKFALGFRYEYLDDKRYGGILPVNPPLFNVTPADRYDLRFQDALGSRPSGSNLGQIRTITFTPTINFTENLQVKIDLRRDYGPGSQFVDVNGRAASYQNGIIIGAVAKF</sequence>
<keyword evidence="3" id="KW-1185">Reference proteome</keyword>
<dbReference type="EMBL" id="BFBB01000008">
    <property type="protein sequence ID" value="GBF51789.1"/>
    <property type="molecule type" value="Genomic_DNA"/>
</dbReference>
<proteinExistence type="predicted"/>
<evidence type="ECO:0000256" key="1">
    <source>
        <dbReference type="SAM" id="SignalP"/>
    </source>
</evidence>
<comment type="caution">
    <text evidence="2">The sequence shown here is derived from an EMBL/GenBank/DDBJ whole genome shotgun (WGS) entry which is preliminary data.</text>
</comment>
<dbReference type="OrthoDB" id="339041at2"/>
<dbReference type="AlphaFoldDB" id="A0A2P2E4I7"/>
<dbReference type="RefSeq" id="WP_108978088.1">
    <property type="nucleotide sequence ID" value="NZ_BFBB01000008.1"/>
</dbReference>
<reference evidence="2 3" key="1">
    <citation type="submission" date="2018-02" db="EMBL/GenBank/DDBJ databases">
        <title>Novel Leptospira species isolated from soil and water in Japan.</title>
        <authorList>
            <person name="Nakao R."/>
            <person name="Masuzawa T."/>
        </authorList>
    </citation>
    <scope>NUCLEOTIDE SEQUENCE [LARGE SCALE GENOMIC DNA]</scope>
    <source>
        <strain evidence="2 3">YH101</strain>
    </source>
</reference>
<feature type="signal peptide" evidence="1">
    <location>
        <begin position="1"/>
        <end position="23"/>
    </location>
</feature>
<feature type="chain" id="PRO_5015172812" evidence="1">
    <location>
        <begin position="24"/>
        <end position="515"/>
    </location>
</feature>